<evidence type="ECO:0000256" key="1">
    <source>
        <dbReference type="SAM" id="MobiDB-lite"/>
    </source>
</evidence>
<feature type="compositionally biased region" description="Basic and acidic residues" evidence="1">
    <location>
        <begin position="434"/>
        <end position="445"/>
    </location>
</feature>
<dbReference type="Pfam" id="PF04465">
    <property type="entry name" value="DUF499"/>
    <property type="match status" value="1"/>
</dbReference>
<dbReference type="Proteomes" id="UP000647172">
    <property type="component" value="Unassembled WGS sequence"/>
</dbReference>
<protein>
    <recommendedName>
        <fullName evidence="2">Swt1-like HEPN domain-containing protein</fullName>
    </recommendedName>
</protein>
<dbReference type="Pfam" id="PF18731">
    <property type="entry name" value="HEPN_Swt1"/>
    <property type="match status" value="1"/>
</dbReference>
<sequence length="1138" mass="125393">MAKSNIEVVRTALESLSAVLDPYIEQVTAKYVPAGKDWTVLLAAKDKDKGVQGKSYSRTDPQDQFRIITEPMSSLGYLFNDHLSRGEQGFVGELRSVRNDVAHFKPFSPDDAVRALDTIERVMRAIGAVREADAVRTSRLDILRGSFEQQTRKAVREAIALPGTPDAELPAWREVLKPHPDVASGRYNNAEFAADLYSVAVQRNAAGEYQDPVEFFRRTYLTDGLKELLRRAVDRISGSKSANPVINLQTTFGGGKTHSMLAVWHLFSGRALHEFPQGVQELFADEHAEVLGRPVRKAALVGNEIPPGTPSKKPDGTVVNTLWGELAWQLGGAEGYEIVAEADRTGTNPGNLLRDLFARFGPAVVLIDEWVAYARQLPDDYDNNGPHALRVAAGLFETQFTFAQALTLAAENVPGTLLLVSVPASEGKSPGAGEGREAHASKASDLEVGGQRGRDALERLDNVIRRVAYQWTPATRDESYEIVRRRLFVEPDAKALSSIAAAARRFTDYYRHHQKEFPTGVGEFEYESRIKAAYPIHPELLDRLYSDWSTLEKFQRTRGVLRLMSHVIHQLYQRQDPSPLIMAGSVPLDAQPVRSEIVQYVGNAWDAIIQAEIDGENAVARTVDAERPVLKDRSLALRTARAIFIEATPTLDAALKGRDRKSIALGIAMPGDVLGNIGSALDGLQEKSSHYYTEDGRYWYDTQPSLNRLAAERAAQLSTPAVNGEVATRLRRVFKGSTDVIAEVLHPESSSDVDEADYLRLVVVPPQYTHNGKDKESSASKWVHDLLRQRGNAPRTNVNTIVAVAADDKQWGTLESAVRSYLAWKSIFGETARLDLTQSAAAQAQSMLETANRTVDDRLAHTWIWGLHAVQDDPQAPFVVGQVRADGQEKNLTKRIGVKLASVDAAHSYIANRVVRLDIEDFLRARWTRGFISFTELWAYFCRYPYLHRLRDKSVLVRALEESLLDAAFADAGVALATGFDSATGDFLGLAVPLEDTEFGPFDDKTLVVRPDLAITQRQRERVKPEPEPGPAPTPSPGAGPGFTNTPGPAPTPAPRKIIANATYSLRHIVDPGGDMTTKLQTIAQEVLELLRNANPDVLDITLTVDAQKAVGFDENTVRAVKQNSEDLGLTHGAFKDL</sequence>
<evidence type="ECO:0000259" key="2">
    <source>
        <dbReference type="Pfam" id="PF18731"/>
    </source>
</evidence>
<evidence type="ECO:0000313" key="3">
    <source>
        <dbReference type="EMBL" id="GIE49592.1"/>
    </source>
</evidence>
<feature type="compositionally biased region" description="Basic and acidic residues" evidence="1">
    <location>
        <begin position="1018"/>
        <end position="1027"/>
    </location>
</feature>
<feature type="region of interest" description="Disordered" evidence="1">
    <location>
        <begin position="1016"/>
        <end position="1055"/>
    </location>
</feature>
<keyword evidence="4" id="KW-1185">Reference proteome</keyword>
<accession>A0A919JHJ3</accession>
<name>A0A919JHJ3_9ACTN</name>
<feature type="region of interest" description="Disordered" evidence="1">
    <location>
        <begin position="428"/>
        <end position="448"/>
    </location>
</feature>
<dbReference type="RefSeq" id="WP_203769001.1">
    <property type="nucleotide sequence ID" value="NZ_BOMQ01000036.1"/>
</dbReference>
<dbReference type="InterPro" id="IPR041650">
    <property type="entry name" value="HEPN_Swt1"/>
</dbReference>
<dbReference type="AlphaFoldDB" id="A0A919JHJ3"/>
<organism evidence="3 4">
    <name type="scientific">Actinoplanes nipponensis</name>
    <dbReference type="NCBI Taxonomy" id="135950"/>
    <lineage>
        <taxon>Bacteria</taxon>
        <taxon>Bacillati</taxon>
        <taxon>Actinomycetota</taxon>
        <taxon>Actinomycetes</taxon>
        <taxon>Micromonosporales</taxon>
        <taxon>Micromonosporaceae</taxon>
        <taxon>Actinoplanes</taxon>
    </lineage>
</organism>
<proteinExistence type="predicted"/>
<feature type="domain" description="Swt1-like HEPN" evidence="2">
    <location>
        <begin position="12"/>
        <end position="127"/>
    </location>
</feature>
<gene>
    <name evidence="3" type="ORF">Ani05nite_31260</name>
</gene>
<dbReference type="InterPro" id="IPR007555">
    <property type="entry name" value="DUF499"/>
</dbReference>
<reference evidence="3" key="1">
    <citation type="submission" date="2021-01" db="EMBL/GenBank/DDBJ databases">
        <title>Whole genome shotgun sequence of Actinoplanes nipponensis NBRC 14063.</title>
        <authorList>
            <person name="Komaki H."/>
            <person name="Tamura T."/>
        </authorList>
    </citation>
    <scope>NUCLEOTIDE SEQUENCE</scope>
    <source>
        <strain evidence="3">NBRC 14063</strain>
    </source>
</reference>
<comment type="caution">
    <text evidence="3">The sequence shown here is derived from an EMBL/GenBank/DDBJ whole genome shotgun (WGS) entry which is preliminary data.</text>
</comment>
<dbReference type="EMBL" id="BOMQ01000036">
    <property type="protein sequence ID" value="GIE49592.1"/>
    <property type="molecule type" value="Genomic_DNA"/>
</dbReference>
<feature type="compositionally biased region" description="Pro residues" evidence="1">
    <location>
        <begin position="1028"/>
        <end position="1038"/>
    </location>
</feature>
<evidence type="ECO:0000313" key="4">
    <source>
        <dbReference type="Proteomes" id="UP000647172"/>
    </source>
</evidence>